<evidence type="ECO:0000256" key="1">
    <source>
        <dbReference type="SAM" id="SignalP"/>
    </source>
</evidence>
<keyword evidence="3" id="KW-1185">Reference proteome</keyword>
<dbReference type="Proteomes" id="UP001205560">
    <property type="component" value="Unassembled WGS sequence"/>
</dbReference>
<evidence type="ECO:0000313" key="2">
    <source>
        <dbReference type="EMBL" id="MCS0589146.1"/>
    </source>
</evidence>
<evidence type="ECO:0008006" key="4">
    <source>
        <dbReference type="Google" id="ProtNLM"/>
    </source>
</evidence>
<proteinExistence type="predicted"/>
<accession>A0ABT2A4M0</accession>
<feature type="signal peptide" evidence="1">
    <location>
        <begin position="1"/>
        <end position="27"/>
    </location>
</feature>
<protein>
    <recommendedName>
        <fullName evidence="4">Lipoprotein</fullName>
    </recommendedName>
</protein>
<evidence type="ECO:0000313" key="3">
    <source>
        <dbReference type="Proteomes" id="UP001205560"/>
    </source>
</evidence>
<organism evidence="2 3">
    <name type="scientific">Massilia norwichensis</name>
    <dbReference type="NCBI Taxonomy" id="1442366"/>
    <lineage>
        <taxon>Bacteria</taxon>
        <taxon>Pseudomonadati</taxon>
        <taxon>Pseudomonadota</taxon>
        <taxon>Betaproteobacteria</taxon>
        <taxon>Burkholderiales</taxon>
        <taxon>Oxalobacteraceae</taxon>
        <taxon>Telluria group</taxon>
        <taxon>Massilia</taxon>
    </lineage>
</organism>
<reference evidence="2 3" key="1">
    <citation type="submission" date="2022-08" db="EMBL/GenBank/DDBJ databases">
        <title>Reclassification of Massilia species as members of the genera Telluria, Duganella, Pseudoduganella, Mokoshia gen. nov. and Zemynaea gen. nov. using orthogonal and non-orthogonal genome-based approaches.</title>
        <authorList>
            <person name="Bowman J.P."/>
        </authorList>
    </citation>
    <scope>NUCLEOTIDE SEQUENCE [LARGE SCALE GENOMIC DNA]</scope>
    <source>
        <strain evidence="2 3">LMG 28164</strain>
    </source>
</reference>
<keyword evidence="1" id="KW-0732">Signal</keyword>
<feature type="chain" id="PRO_5045248782" description="Lipoprotein" evidence="1">
    <location>
        <begin position="28"/>
        <end position="229"/>
    </location>
</feature>
<name>A0ABT2A4M0_9BURK</name>
<comment type="caution">
    <text evidence="2">The sequence shown here is derived from an EMBL/GenBank/DDBJ whole genome shotgun (WGS) entry which is preliminary data.</text>
</comment>
<dbReference type="EMBL" id="JANUGX010000007">
    <property type="protein sequence ID" value="MCS0589146.1"/>
    <property type="molecule type" value="Genomic_DNA"/>
</dbReference>
<gene>
    <name evidence="2" type="ORF">NX782_08000</name>
</gene>
<dbReference type="RefSeq" id="WP_258844917.1">
    <property type="nucleotide sequence ID" value="NZ_JANUGX010000007.1"/>
</dbReference>
<sequence>MDKLLRTLLAAGTAALLLAACAAPRSAQEDAAVRSVAVVSLLDESGPVRRLGFTVFANARDGIPQNGKLKQVAVETVRQRLAGTRPQWALKAGALDLPAGAKQTASANTAALAALAARLDVDQIFVLEDGMGQNLPGQGVGLTFRTFGDKAGPMMVHAYIGLIVVDRNGKELVRRGATRDNPHMTPETELGLRPDLSNLGDPKVRDTVSQALQRRLKGAIEEAMERAGY</sequence>
<dbReference type="PROSITE" id="PS51257">
    <property type="entry name" value="PROKAR_LIPOPROTEIN"/>
    <property type="match status" value="1"/>
</dbReference>